<sequence length="108" mass="11714">MKNSSSAILSAVFALLLSGCSDSTPQTDSTDGKELYSLYCETCHKSDGSGNFLKGIPANRLTRLQKDQIILLIHQGDPSLPDMPAFSNLTEQQAAAIVDHLYSLRADR</sequence>
<proteinExistence type="predicted"/>
<evidence type="ECO:0000313" key="8">
    <source>
        <dbReference type="Proteomes" id="UP001059950"/>
    </source>
</evidence>
<evidence type="ECO:0000256" key="5">
    <source>
        <dbReference type="SAM" id="SignalP"/>
    </source>
</evidence>
<dbReference type="Proteomes" id="UP001059950">
    <property type="component" value="Chromosome"/>
</dbReference>
<dbReference type="PROSITE" id="PS51257">
    <property type="entry name" value="PROKAR_LIPOPROTEIN"/>
    <property type="match status" value="1"/>
</dbReference>
<dbReference type="SUPFAM" id="SSF46626">
    <property type="entry name" value="Cytochrome c"/>
    <property type="match status" value="1"/>
</dbReference>
<dbReference type="InterPro" id="IPR009056">
    <property type="entry name" value="Cyt_c-like_dom"/>
</dbReference>
<dbReference type="EMBL" id="CP073344">
    <property type="protein sequence ID" value="UTW02978.1"/>
    <property type="molecule type" value="Genomic_DNA"/>
</dbReference>
<keyword evidence="1 4" id="KW-0349">Heme</keyword>
<keyword evidence="5" id="KW-0732">Signal</keyword>
<evidence type="ECO:0000256" key="2">
    <source>
        <dbReference type="ARBA" id="ARBA00022723"/>
    </source>
</evidence>
<evidence type="ECO:0000256" key="1">
    <source>
        <dbReference type="ARBA" id="ARBA00022617"/>
    </source>
</evidence>
<protein>
    <submittedName>
        <fullName evidence="7">Cytochrome c</fullName>
    </submittedName>
</protein>
<dbReference type="PROSITE" id="PS51007">
    <property type="entry name" value="CYTC"/>
    <property type="match status" value="1"/>
</dbReference>
<reference evidence="7" key="1">
    <citation type="submission" date="2021-04" db="EMBL/GenBank/DDBJ databases">
        <title>Oceanospirillales bacteria with DddD are important DMSP degraders in coastal seawater.</title>
        <authorList>
            <person name="Liu J."/>
        </authorList>
    </citation>
    <scope>NUCLEOTIDE SEQUENCE</scope>
    <source>
        <strain evidence="7">GY6</strain>
    </source>
</reference>
<gene>
    <name evidence="7" type="ORF">KDX31_16855</name>
</gene>
<name>A0ABY5GT79_9GAMM</name>
<dbReference type="Gene3D" id="1.10.760.10">
    <property type="entry name" value="Cytochrome c-like domain"/>
    <property type="match status" value="1"/>
</dbReference>
<feature type="domain" description="Cytochrome c" evidence="6">
    <location>
        <begin position="27"/>
        <end position="105"/>
    </location>
</feature>
<dbReference type="InterPro" id="IPR036909">
    <property type="entry name" value="Cyt_c-like_dom_sf"/>
</dbReference>
<organism evidence="7 8">
    <name type="scientific">Amphritea atlantica</name>
    <dbReference type="NCBI Taxonomy" id="355243"/>
    <lineage>
        <taxon>Bacteria</taxon>
        <taxon>Pseudomonadati</taxon>
        <taxon>Pseudomonadota</taxon>
        <taxon>Gammaproteobacteria</taxon>
        <taxon>Oceanospirillales</taxon>
        <taxon>Oceanospirillaceae</taxon>
        <taxon>Amphritea</taxon>
    </lineage>
</organism>
<evidence type="ECO:0000259" key="6">
    <source>
        <dbReference type="PROSITE" id="PS51007"/>
    </source>
</evidence>
<accession>A0ABY5GT79</accession>
<evidence type="ECO:0000313" key="7">
    <source>
        <dbReference type="EMBL" id="UTW02978.1"/>
    </source>
</evidence>
<feature type="chain" id="PRO_5046997640" evidence="5">
    <location>
        <begin position="24"/>
        <end position="108"/>
    </location>
</feature>
<keyword evidence="2 4" id="KW-0479">Metal-binding</keyword>
<dbReference type="Pfam" id="PF13442">
    <property type="entry name" value="Cytochrome_CBB3"/>
    <property type="match status" value="1"/>
</dbReference>
<keyword evidence="3 4" id="KW-0408">Iron</keyword>
<evidence type="ECO:0000256" key="3">
    <source>
        <dbReference type="ARBA" id="ARBA00023004"/>
    </source>
</evidence>
<feature type="signal peptide" evidence="5">
    <location>
        <begin position="1"/>
        <end position="23"/>
    </location>
</feature>
<evidence type="ECO:0000256" key="4">
    <source>
        <dbReference type="PROSITE-ProRule" id="PRU00433"/>
    </source>
</evidence>
<keyword evidence="8" id="KW-1185">Reference proteome</keyword>